<gene>
    <name evidence="2" type="ORF">ZEAMMB73_Zm00001d029272</name>
</gene>
<organism evidence="2">
    <name type="scientific">Zea mays</name>
    <name type="common">Maize</name>
    <dbReference type="NCBI Taxonomy" id="4577"/>
    <lineage>
        <taxon>Eukaryota</taxon>
        <taxon>Viridiplantae</taxon>
        <taxon>Streptophyta</taxon>
        <taxon>Embryophyta</taxon>
        <taxon>Tracheophyta</taxon>
        <taxon>Spermatophyta</taxon>
        <taxon>Magnoliopsida</taxon>
        <taxon>Liliopsida</taxon>
        <taxon>Poales</taxon>
        <taxon>Poaceae</taxon>
        <taxon>PACMAD clade</taxon>
        <taxon>Panicoideae</taxon>
        <taxon>Andropogonodae</taxon>
        <taxon>Andropogoneae</taxon>
        <taxon>Tripsacinae</taxon>
        <taxon>Zea</taxon>
    </lineage>
</organism>
<name>A0A1D6K429_MAIZE</name>
<dbReference type="AlphaFoldDB" id="A0A1D6K429"/>
<sequence>MGSDFRGAFSRHHHRPRHWVQEVPRSRRQPHREDRAQPRVVHGHQRAAQGPGARELHRPRGRRAGRAWPTVPTAGVHRRLRPGTWDAGSGASDSGRVALLHIIYQCTDQIN</sequence>
<feature type="region of interest" description="Disordered" evidence="1">
    <location>
        <begin position="1"/>
        <end position="92"/>
    </location>
</feature>
<reference evidence="2" key="1">
    <citation type="submission" date="2015-12" db="EMBL/GenBank/DDBJ databases">
        <title>Update maize B73 reference genome by single molecule sequencing technologies.</title>
        <authorList>
            <consortium name="Maize Genome Sequencing Project"/>
            <person name="Ware D."/>
        </authorList>
    </citation>
    <scope>NUCLEOTIDE SEQUENCE [LARGE SCALE GENOMIC DNA]</scope>
    <source>
        <tissue evidence="2">Seedling</tissue>
    </source>
</reference>
<proteinExistence type="predicted"/>
<protein>
    <submittedName>
        <fullName evidence="2">Peptidyl-prolyl cis-trans isomerase PASTICCINO1</fullName>
    </submittedName>
</protein>
<dbReference type="GO" id="GO:0016853">
    <property type="term" value="F:isomerase activity"/>
    <property type="evidence" value="ECO:0007669"/>
    <property type="project" value="UniProtKB-KW"/>
</dbReference>
<evidence type="ECO:0000256" key="1">
    <source>
        <dbReference type="SAM" id="MobiDB-lite"/>
    </source>
</evidence>
<keyword evidence="2" id="KW-0413">Isomerase</keyword>
<accession>A0A1D6K429</accession>
<evidence type="ECO:0000313" key="2">
    <source>
        <dbReference type="EMBL" id="ONL98371.1"/>
    </source>
</evidence>
<feature type="compositionally biased region" description="Basic residues" evidence="1">
    <location>
        <begin position="9"/>
        <end position="18"/>
    </location>
</feature>
<dbReference type="EMBL" id="CM007647">
    <property type="protein sequence ID" value="ONL98371.1"/>
    <property type="molecule type" value="Genomic_DNA"/>
</dbReference>